<dbReference type="Gene3D" id="1.10.730.10">
    <property type="entry name" value="Isoleucyl-tRNA Synthetase, Domain 1"/>
    <property type="match status" value="1"/>
</dbReference>
<feature type="domain" description="Methionyl/Leucyl tRNA synthetase" evidence="11">
    <location>
        <begin position="57"/>
        <end position="385"/>
    </location>
</feature>
<dbReference type="InterPro" id="IPR015413">
    <property type="entry name" value="Methionyl/Leucyl_tRNA_Synth"/>
</dbReference>
<dbReference type="InterPro" id="IPR023457">
    <property type="entry name" value="Met-tRNA_synth_2"/>
</dbReference>
<organism evidence="12 13">
    <name type="scientific">Paraglomus occultum</name>
    <dbReference type="NCBI Taxonomy" id="144539"/>
    <lineage>
        <taxon>Eukaryota</taxon>
        <taxon>Fungi</taxon>
        <taxon>Fungi incertae sedis</taxon>
        <taxon>Mucoromycota</taxon>
        <taxon>Glomeromycotina</taxon>
        <taxon>Glomeromycetes</taxon>
        <taxon>Paraglomerales</taxon>
        <taxon>Paraglomeraceae</taxon>
        <taxon>Paraglomus</taxon>
    </lineage>
</organism>
<gene>
    <name evidence="12" type="ORF">POCULU_LOCUS905</name>
</gene>
<evidence type="ECO:0000256" key="10">
    <source>
        <dbReference type="RuleBase" id="RU363039"/>
    </source>
</evidence>
<keyword evidence="5 10" id="KW-0067">ATP-binding</keyword>
<evidence type="ECO:0000259" key="11">
    <source>
        <dbReference type="Pfam" id="PF09334"/>
    </source>
</evidence>
<evidence type="ECO:0000313" key="13">
    <source>
        <dbReference type="Proteomes" id="UP000789572"/>
    </source>
</evidence>
<evidence type="ECO:0000256" key="2">
    <source>
        <dbReference type="ARBA" id="ARBA00012838"/>
    </source>
</evidence>
<evidence type="ECO:0000256" key="9">
    <source>
        <dbReference type="ARBA" id="ARBA00068817"/>
    </source>
</evidence>
<dbReference type="FunFam" id="2.170.220.10:FF:000001">
    <property type="entry name" value="methionine--tRNA ligase, mitochondrial"/>
    <property type="match status" value="1"/>
</dbReference>
<keyword evidence="13" id="KW-1185">Reference proteome</keyword>
<name>A0A9N8Z263_9GLOM</name>
<dbReference type="GO" id="GO:0005739">
    <property type="term" value="C:mitochondrion"/>
    <property type="evidence" value="ECO:0007669"/>
    <property type="project" value="UniProtKB-ARBA"/>
</dbReference>
<dbReference type="PANTHER" id="PTHR43326">
    <property type="entry name" value="METHIONYL-TRNA SYNTHETASE"/>
    <property type="match status" value="1"/>
</dbReference>
<proteinExistence type="inferred from homology"/>
<evidence type="ECO:0000256" key="7">
    <source>
        <dbReference type="ARBA" id="ARBA00023146"/>
    </source>
</evidence>
<comment type="caution">
    <text evidence="12">The sequence shown here is derived from an EMBL/GenBank/DDBJ whole genome shotgun (WGS) entry which is preliminary data.</text>
</comment>
<dbReference type="GO" id="GO:0006431">
    <property type="term" value="P:methionyl-tRNA aminoacylation"/>
    <property type="evidence" value="ECO:0007669"/>
    <property type="project" value="InterPro"/>
</dbReference>
<comment type="catalytic activity">
    <reaction evidence="8">
        <text>tRNA(Met) + L-methionine + ATP = L-methionyl-tRNA(Met) + AMP + diphosphate</text>
        <dbReference type="Rhea" id="RHEA:13481"/>
        <dbReference type="Rhea" id="RHEA-COMP:9667"/>
        <dbReference type="Rhea" id="RHEA-COMP:9698"/>
        <dbReference type="ChEBI" id="CHEBI:30616"/>
        <dbReference type="ChEBI" id="CHEBI:33019"/>
        <dbReference type="ChEBI" id="CHEBI:57844"/>
        <dbReference type="ChEBI" id="CHEBI:78442"/>
        <dbReference type="ChEBI" id="CHEBI:78530"/>
        <dbReference type="ChEBI" id="CHEBI:456215"/>
        <dbReference type="EC" id="6.1.1.10"/>
    </reaction>
</comment>
<evidence type="ECO:0000256" key="3">
    <source>
        <dbReference type="ARBA" id="ARBA00022598"/>
    </source>
</evidence>
<evidence type="ECO:0000313" key="12">
    <source>
        <dbReference type="EMBL" id="CAG8468195.1"/>
    </source>
</evidence>
<evidence type="ECO:0000256" key="1">
    <source>
        <dbReference type="ARBA" id="ARBA00005594"/>
    </source>
</evidence>
<reference evidence="12" key="1">
    <citation type="submission" date="2021-06" db="EMBL/GenBank/DDBJ databases">
        <authorList>
            <person name="Kallberg Y."/>
            <person name="Tangrot J."/>
            <person name="Rosling A."/>
        </authorList>
    </citation>
    <scope>NUCLEOTIDE SEQUENCE</scope>
    <source>
        <strain evidence="12">IA702</strain>
    </source>
</reference>
<keyword evidence="3 10" id="KW-0436">Ligase</keyword>
<protein>
    <recommendedName>
        <fullName evidence="9">Probable methionine--tRNA ligase, mitochondrial</fullName>
        <ecNumber evidence="2">6.1.1.10</ecNumber>
    </recommendedName>
</protein>
<evidence type="ECO:0000256" key="6">
    <source>
        <dbReference type="ARBA" id="ARBA00022917"/>
    </source>
</evidence>
<dbReference type="EC" id="6.1.1.10" evidence="2"/>
<dbReference type="PANTHER" id="PTHR43326:SF1">
    <property type="entry name" value="METHIONINE--TRNA LIGASE, MITOCHONDRIAL"/>
    <property type="match status" value="1"/>
</dbReference>
<dbReference type="AlphaFoldDB" id="A0A9N8Z263"/>
<dbReference type="EMBL" id="CAJVPJ010000056">
    <property type="protein sequence ID" value="CAG8468195.1"/>
    <property type="molecule type" value="Genomic_DNA"/>
</dbReference>
<keyword evidence="6 10" id="KW-0648">Protein biosynthesis</keyword>
<dbReference type="GO" id="GO:0004825">
    <property type="term" value="F:methionine-tRNA ligase activity"/>
    <property type="evidence" value="ECO:0007669"/>
    <property type="project" value="UniProtKB-EC"/>
</dbReference>
<comment type="similarity">
    <text evidence="1 10">Belongs to the class-I aminoacyl-tRNA synthetase family.</text>
</comment>
<dbReference type="Proteomes" id="UP000789572">
    <property type="component" value="Unassembled WGS sequence"/>
</dbReference>
<dbReference type="InterPro" id="IPR033911">
    <property type="entry name" value="MetRS_core"/>
</dbReference>
<dbReference type="CDD" id="cd00814">
    <property type="entry name" value="MetRS_core"/>
    <property type="match status" value="1"/>
</dbReference>
<dbReference type="SUPFAM" id="SSF47323">
    <property type="entry name" value="Anticodon-binding domain of a subclass of class I aminoacyl-tRNA synthetases"/>
    <property type="match status" value="1"/>
</dbReference>
<dbReference type="PRINTS" id="PR01041">
    <property type="entry name" value="TRNASYNTHMET"/>
</dbReference>
<dbReference type="InterPro" id="IPR009080">
    <property type="entry name" value="tRNAsynth_Ia_anticodon-bd"/>
</dbReference>
<dbReference type="Gene3D" id="2.170.220.10">
    <property type="match status" value="1"/>
</dbReference>
<keyword evidence="4 10" id="KW-0547">Nucleotide-binding</keyword>
<dbReference type="GO" id="GO:0005524">
    <property type="term" value="F:ATP binding"/>
    <property type="evidence" value="ECO:0007669"/>
    <property type="project" value="UniProtKB-KW"/>
</dbReference>
<sequence length="543" mass="62354">MECVWNYGNRAFNRALPRHLPDSLIVNGKAQFDSWSYGFRTCSRRWLNVPAKNKQLYITTPIFYVNDKPHIGHLHSALVADCLKRFFELRGHKIQQAAAKAKKSTQVFCDEASQRFRDLFDAANIQYTTFIRTTEKRHEEAVCFFWQRLVENGFIYKGIHEGWYSISDEAFYTGSEVSDVTDSKSGESYKIASETGKRVEWTREENYKFRLSDFRERLLHWLDTESNVVVPRNRYNEVKSWIQTGLSDLSVSRSRSRLNWGIRVPDDPEQTIYVWLDALINYLTVTGYPWPDNSVSDADYGWPPHVHIIGKDISRFHAVYWPAFLMAANLPLPRQIFAHSHWTMNKMKMSKSLGNVIDPLQAMDKYGVDAVRYYLIRDGGVADDGGNASKTLNPKLLVPQTPSINSSNSDDLALQEKLQSLPDIVAELYQRLNLNKGLAAIFDTLAEANRHFTIYEPWKLVNDPSQQDRLNTSLFYAAESARIAGILLQPVMPAKMSQLLSKLGVKPNERTWEHAKFAHGWPADANTPRTLGKESNVIFPKLY</sequence>
<evidence type="ECO:0000256" key="8">
    <source>
        <dbReference type="ARBA" id="ARBA00047364"/>
    </source>
</evidence>
<evidence type="ECO:0000256" key="4">
    <source>
        <dbReference type="ARBA" id="ARBA00022741"/>
    </source>
</evidence>
<dbReference type="InterPro" id="IPR014729">
    <property type="entry name" value="Rossmann-like_a/b/a_fold"/>
</dbReference>
<evidence type="ECO:0000256" key="5">
    <source>
        <dbReference type="ARBA" id="ARBA00022840"/>
    </source>
</evidence>
<dbReference type="Pfam" id="PF09334">
    <property type="entry name" value="tRNA-synt_1g"/>
    <property type="match status" value="1"/>
</dbReference>
<dbReference type="Gene3D" id="3.40.50.620">
    <property type="entry name" value="HUPs"/>
    <property type="match status" value="1"/>
</dbReference>
<dbReference type="OrthoDB" id="24670at2759"/>
<keyword evidence="7 10" id="KW-0030">Aminoacyl-tRNA synthetase</keyword>
<dbReference type="SUPFAM" id="SSF52374">
    <property type="entry name" value="Nucleotidylyl transferase"/>
    <property type="match status" value="1"/>
</dbReference>
<accession>A0A9N8Z263</accession>